<proteinExistence type="predicted"/>
<organism evidence="2">
    <name type="scientific">Arundo donax</name>
    <name type="common">Giant reed</name>
    <name type="synonym">Donax arundinaceus</name>
    <dbReference type="NCBI Taxonomy" id="35708"/>
    <lineage>
        <taxon>Eukaryota</taxon>
        <taxon>Viridiplantae</taxon>
        <taxon>Streptophyta</taxon>
        <taxon>Embryophyta</taxon>
        <taxon>Tracheophyta</taxon>
        <taxon>Spermatophyta</taxon>
        <taxon>Magnoliopsida</taxon>
        <taxon>Liliopsida</taxon>
        <taxon>Poales</taxon>
        <taxon>Poaceae</taxon>
        <taxon>PACMAD clade</taxon>
        <taxon>Arundinoideae</taxon>
        <taxon>Arundineae</taxon>
        <taxon>Arundo</taxon>
    </lineage>
</organism>
<reference evidence="2" key="2">
    <citation type="journal article" date="2015" name="Data Brief">
        <title>Shoot transcriptome of the giant reed, Arundo donax.</title>
        <authorList>
            <person name="Barrero R.A."/>
            <person name="Guerrero F.D."/>
            <person name="Moolhuijzen P."/>
            <person name="Goolsby J.A."/>
            <person name="Tidwell J."/>
            <person name="Bellgard S.E."/>
            <person name="Bellgard M.I."/>
        </authorList>
    </citation>
    <scope>NUCLEOTIDE SEQUENCE</scope>
    <source>
        <tissue evidence="2">Shoot tissue taken approximately 20 cm above the soil surface</tissue>
    </source>
</reference>
<dbReference type="EMBL" id="GBRH01190829">
    <property type="protein sequence ID" value="JAE07067.1"/>
    <property type="molecule type" value="Transcribed_RNA"/>
</dbReference>
<accession>A0A0A9F422</accession>
<evidence type="ECO:0000313" key="2">
    <source>
        <dbReference type="EMBL" id="JAE07067.1"/>
    </source>
</evidence>
<evidence type="ECO:0000256" key="1">
    <source>
        <dbReference type="SAM" id="MobiDB-lite"/>
    </source>
</evidence>
<feature type="region of interest" description="Disordered" evidence="1">
    <location>
        <begin position="20"/>
        <end position="39"/>
    </location>
</feature>
<dbReference type="AlphaFoldDB" id="A0A0A9F422"/>
<name>A0A0A9F422_ARUDO</name>
<protein>
    <submittedName>
        <fullName evidence="2">Uncharacterized protein</fullName>
    </submittedName>
</protein>
<sequence length="39" mass="4518">MQNRWNMTCSDFTSRIEVTRHKSLHQGAKEGSRNRKGGI</sequence>
<reference evidence="2" key="1">
    <citation type="submission" date="2014-09" db="EMBL/GenBank/DDBJ databases">
        <authorList>
            <person name="Magalhaes I.L.F."/>
            <person name="Oliveira U."/>
            <person name="Santos F.R."/>
            <person name="Vidigal T.H.D.A."/>
            <person name="Brescovit A.D."/>
            <person name="Santos A.J."/>
        </authorList>
    </citation>
    <scope>NUCLEOTIDE SEQUENCE</scope>
    <source>
        <tissue evidence="2">Shoot tissue taken approximately 20 cm above the soil surface</tissue>
    </source>
</reference>